<keyword evidence="3" id="KW-1185">Reference proteome</keyword>
<dbReference type="SUPFAM" id="SSF55729">
    <property type="entry name" value="Acyl-CoA N-acyltransferases (Nat)"/>
    <property type="match status" value="1"/>
</dbReference>
<gene>
    <name evidence="2" type="ORF">SPSIL_035990</name>
</gene>
<dbReference type="Gene3D" id="3.40.630.30">
    <property type="match status" value="1"/>
</dbReference>
<dbReference type="EMBL" id="CP155573">
    <property type="protein sequence ID" value="XFO67401.1"/>
    <property type="molecule type" value="Genomic_DNA"/>
</dbReference>
<dbReference type="RefSeq" id="WP_094607295.1">
    <property type="nucleotide sequence ID" value="NZ_CP155573.1"/>
</dbReference>
<dbReference type="InterPro" id="IPR000182">
    <property type="entry name" value="GNAT_dom"/>
</dbReference>
<protein>
    <recommendedName>
        <fullName evidence="1">N-acetyltransferase domain-containing protein</fullName>
    </recommendedName>
</protein>
<sequence>MLDHANPIVSLVLPYKMEFLNVVVAFVAEIGQSLGASEKEKGHLRLAAEEVFNYIMEALPASENAEVFYLRGEEDGDAVKFTFSYHSTPINVRATPEFAVSDIETTLEGLGLSLAKRVTDSFECINCGSDGWLIVFTKRLGEFQSVLHSKAEPEKADVDTKQDGGLHITRAVSRHVPQLMDLVYRTYRYSYAKNYFYNEAGLQKAIEEEKLIALVAEDGEEKAIGCIIAFFDSPQLAEIGGAMIDPGHRSGPGIMLLARQCRRLIGEEAFKNTLFYSRTVTSHTYSQQLNKLYKFAPLGLRLSVYEHARFVGIATEQEYRESLLFGILSSNMKGRELQLYVPPEHRQMVRDLFANTGIAAEISAEELADATCVCTNITRIGNEKKKVMEIQVNEIGNDFAAVLKKETFAIQQDGFVTCLLAIPADKALPAEIGKVLKDNKYFFSGLHISTKNRWFLLYTNLYYQRFQFANVKLYDLIAQELLHYIEKEYLAMYQ</sequence>
<organism evidence="2 3">
    <name type="scientific">Sporomusa silvacetica DSM 10669</name>
    <dbReference type="NCBI Taxonomy" id="1123289"/>
    <lineage>
        <taxon>Bacteria</taxon>
        <taxon>Bacillati</taxon>
        <taxon>Bacillota</taxon>
        <taxon>Negativicutes</taxon>
        <taxon>Selenomonadales</taxon>
        <taxon>Sporomusaceae</taxon>
        <taxon>Sporomusa</taxon>
    </lineage>
</organism>
<feature type="domain" description="N-acetyltransferase" evidence="1">
    <location>
        <begin position="166"/>
        <end position="326"/>
    </location>
</feature>
<name>A0ABZ3IP02_9FIRM</name>
<dbReference type="Proteomes" id="UP000216752">
    <property type="component" value="Chromosome"/>
</dbReference>
<evidence type="ECO:0000313" key="2">
    <source>
        <dbReference type="EMBL" id="XFO67401.1"/>
    </source>
</evidence>
<accession>A0ABZ3IP02</accession>
<proteinExistence type="predicted"/>
<evidence type="ECO:0000313" key="3">
    <source>
        <dbReference type="Proteomes" id="UP000216752"/>
    </source>
</evidence>
<dbReference type="PROSITE" id="PS51186">
    <property type="entry name" value="GNAT"/>
    <property type="match status" value="1"/>
</dbReference>
<reference evidence="2" key="1">
    <citation type="submission" date="2024-05" db="EMBL/GenBank/DDBJ databases">
        <title>Isolation and characterization of Sporomusa carbonis sp. nov., a carboxydotrophic hydrogenogen in the genus of Sporomusa isolated from a charcoal burning pile.</title>
        <authorList>
            <person name="Boeer T."/>
            <person name="Rosenbaum F."/>
            <person name="Eysell L."/>
            <person name="Mueller V."/>
            <person name="Daniel R."/>
            <person name="Poehlein A."/>
        </authorList>
    </citation>
    <scope>NUCLEOTIDE SEQUENCE [LARGE SCALE GENOMIC DNA]</scope>
    <source>
        <strain evidence="2">DSM 10669</strain>
    </source>
</reference>
<evidence type="ECO:0000259" key="1">
    <source>
        <dbReference type="PROSITE" id="PS51186"/>
    </source>
</evidence>
<dbReference type="InterPro" id="IPR016181">
    <property type="entry name" value="Acyl_CoA_acyltransferase"/>
</dbReference>